<proteinExistence type="predicted"/>
<dbReference type="Proteomes" id="UP000461948">
    <property type="component" value="Unassembled WGS sequence"/>
</dbReference>
<feature type="domain" description="Antitoxin FitA-like ribbon-helix-helix" evidence="1">
    <location>
        <begin position="5"/>
        <end position="38"/>
    </location>
</feature>
<dbReference type="GO" id="GO:0006355">
    <property type="term" value="P:regulation of DNA-templated transcription"/>
    <property type="evidence" value="ECO:0007669"/>
    <property type="project" value="InterPro"/>
</dbReference>
<dbReference type="RefSeq" id="WP_187495251.1">
    <property type="nucleotide sequence ID" value="NZ_JACSWY010000018.1"/>
</dbReference>
<sequence length="311" mass="35132">MAKIQARNVDDALYQRIEQSAMKNERSLEGEIRTALREYYQPVVSQEPMMSERERWQHETGKRLRWLFDRLIEDNYYRTSGRADKAGVPELVQLARQLDTSPGLLMDIMEGSEELPFSLADAIAENFDAGAGWLLGGRGEPFPTVSLGMGYHEFFLPPGDDTNYIFEFIRISKGRHEGTLLCLRIHPATGRMLLGVVTAEFKLCNDGNGGTGRGKLLAFLLFIKESCAHRGMNSFDWEPDESGFDFWSVVGQHHPVWFQDFRRRSTAGWLQQLLTGQDPDGWFKGWEGDLEKVGDMPFGNASKVAGGVVSE</sequence>
<dbReference type="AlphaFoldDB" id="A0A7X2MI33"/>
<name>A0A7X2MI33_ENTAG</name>
<gene>
    <name evidence="2" type="ORF">GKC49_00410</name>
</gene>
<dbReference type="InterPro" id="IPR010985">
    <property type="entry name" value="Ribbon_hlx_hlx"/>
</dbReference>
<evidence type="ECO:0000313" key="2">
    <source>
        <dbReference type="EMBL" id="MSE13674.1"/>
    </source>
</evidence>
<dbReference type="Pfam" id="PF22513">
    <property type="entry name" value="FitA-like_RHH"/>
    <property type="match status" value="1"/>
</dbReference>
<evidence type="ECO:0000259" key="1">
    <source>
        <dbReference type="Pfam" id="PF22513"/>
    </source>
</evidence>
<protein>
    <recommendedName>
        <fullName evidence="1">Antitoxin FitA-like ribbon-helix-helix domain-containing protein</fullName>
    </recommendedName>
</protein>
<comment type="caution">
    <text evidence="2">The sequence shown here is derived from an EMBL/GenBank/DDBJ whole genome shotgun (WGS) entry which is preliminary data.</text>
</comment>
<evidence type="ECO:0000313" key="3">
    <source>
        <dbReference type="Proteomes" id="UP000461948"/>
    </source>
</evidence>
<dbReference type="InterPro" id="IPR053853">
    <property type="entry name" value="FitA-like_RHH"/>
</dbReference>
<dbReference type="SUPFAM" id="SSF47598">
    <property type="entry name" value="Ribbon-helix-helix"/>
    <property type="match status" value="1"/>
</dbReference>
<accession>A0A7X2MI33</accession>
<organism evidence="2 3">
    <name type="scientific">Enterobacter agglomerans</name>
    <name type="common">Erwinia herbicola</name>
    <name type="synonym">Pantoea agglomerans</name>
    <dbReference type="NCBI Taxonomy" id="549"/>
    <lineage>
        <taxon>Bacteria</taxon>
        <taxon>Pseudomonadati</taxon>
        <taxon>Pseudomonadota</taxon>
        <taxon>Gammaproteobacteria</taxon>
        <taxon>Enterobacterales</taxon>
        <taxon>Erwiniaceae</taxon>
        <taxon>Pantoea</taxon>
        <taxon>Pantoea agglomerans group</taxon>
    </lineage>
</organism>
<dbReference type="EMBL" id="WKLC01000004">
    <property type="protein sequence ID" value="MSE13674.1"/>
    <property type="molecule type" value="Genomic_DNA"/>
</dbReference>
<reference evidence="2 3" key="1">
    <citation type="submission" date="2019-11" db="EMBL/GenBank/DDBJ databases">
        <title>Draft Genome Sequence of Plant Growth-Promoting Rhizosphere-Associated Bacteria.</title>
        <authorList>
            <person name="Vasilyev I.Y."/>
            <person name="Radchenko V."/>
            <person name="Ilnitskaya E.V."/>
        </authorList>
    </citation>
    <scope>NUCLEOTIDE SEQUENCE [LARGE SCALE GENOMIC DNA]</scope>
    <source>
        <strain evidence="2 3">VRA_MhP_f</strain>
    </source>
</reference>